<evidence type="ECO:0000313" key="11">
    <source>
        <dbReference type="Proteomes" id="UP000190834"/>
    </source>
</evidence>
<dbReference type="InterPro" id="IPR010222">
    <property type="entry name" value="RNA_helicase_HrpA"/>
</dbReference>
<dbReference type="InterPro" id="IPR001650">
    <property type="entry name" value="Helicase_C-like"/>
</dbReference>
<dbReference type="PANTHER" id="PTHR18934:SF99">
    <property type="entry name" value="ATP-DEPENDENT RNA HELICASE DHX37-RELATED"/>
    <property type="match status" value="1"/>
</dbReference>
<dbReference type="GO" id="GO:0016787">
    <property type="term" value="F:hydrolase activity"/>
    <property type="evidence" value="ECO:0007669"/>
    <property type="project" value="UniProtKB-KW"/>
</dbReference>
<dbReference type="PANTHER" id="PTHR18934">
    <property type="entry name" value="ATP-DEPENDENT RNA HELICASE"/>
    <property type="match status" value="1"/>
</dbReference>
<dbReference type="SMART" id="SM00847">
    <property type="entry name" value="HA2"/>
    <property type="match status" value="1"/>
</dbReference>
<dbReference type="NCBIfam" id="NF008348">
    <property type="entry name" value="PRK11131.1"/>
    <property type="match status" value="1"/>
</dbReference>
<dbReference type="InterPro" id="IPR011709">
    <property type="entry name" value="DEAD-box_helicase_OB_fold"/>
</dbReference>
<evidence type="ECO:0000256" key="6">
    <source>
        <dbReference type="ARBA" id="ARBA00022840"/>
    </source>
</evidence>
<evidence type="ECO:0000256" key="4">
    <source>
        <dbReference type="ARBA" id="ARBA00022801"/>
    </source>
</evidence>
<dbReference type="Pfam" id="PF00271">
    <property type="entry name" value="Helicase_C"/>
    <property type="match status" value="1"/>
</dbReference>
<dbReference type="Gene3D" id="1.20.120.1080">
    <property type="match status" value="1"/>
</dbReference>
<dbReference type="SMART" id="SM00382">
    <property type="entry name" value="AAA"/>
    <property type="match status" value="1"/>
</dbReference>
<dbReference type="SMART" id="SM00487">
    <property type="entry name" value="DEXDc"/>
    <property type="match status" value="1"/>
</dbReference>
<evidence type="ECO:0000256" key="1">
    <source>
        <dbReference type="ARBA" id="ARBA00008792"/>
    </source>
</evidence>
<name>A0A1T4RI94_VIBCI</name>
<dbReference type="SUPFAM" id="SSF52540">
    <property type="entry name" value="P-loop containing nucleoside triphosphate hydrolases"/>
    <property type="match status" value="1"/>
</dbReference>
<dbReference type="CDD" id="cd18791">
    <property type="entry name" value="SF2_C_RHA"/>
    <property type="match status" value="1"/>
</dbReference>
<dbReference type="PROSITE" id="PS51192">
    <property type="entry name" value="HELICASE_ATP_BIND_1"/>
    <property type="match status" value="1"/>
</dbReference>
<dbReference type="Proteomes" id="UP000190834">
    <property type="component" value="Unassembled WGS sequence"/>
</dbReference>
<evidence type="ECO:0000256" key="3">
    <source>
        <dbReference type="ARBA" id="ARBA00022741"/>
    </source>
</evidence>
<keyword evidence="3" id="KW-0547">Nucleotide-binding</keyword>
<dbReference type="STRING" id="1123491.SAMN02745782_02644"/>
<feature type="domain" description="Helicase ATP-binding" evidence="8">
    <location>
        <begin position="120"/>
        <end position="283"/>
    </location>
</feature>
<organism evidence="10 11">
    <name type="scientific">Vibrio cincinnatiensis DSM 19608</name>
    <dbReference type="NCBI Taxonomy" id="1123491"/>
    <lineage>
        <taxon>Bacteria</taxon>
        <taxon>Pseudomonadati</taxon>
        <taxon>Pseudomonadota</taxon>
        <taxon>Gammaproteobacteria</taxon>
        <taxon>Vibrionales</taxon>
        <taxon>Vibrionaceae</taxon>
        <taxon>Vibrio</taxon>
    </lineage>
</organism>
<dbReference type="InterPro" id="IPR024590">
    <property type="entry name" value="HrpA_C"/>
</dbReference>
<keyword evidence="11" id="KW-1185">Reference proteome</keyword>
<dbReference type="InterPro" id="IPR011545">
    <property type="entry name" value="DEAD/DEAH_box_helicase_dom"/>
</dbReference>
<feature type="domain" description="Helicase C-terminal" evidence="9">
    <location>
        <begin position="306"/>
        <end position="476"/>
    </location>
</feature>
<dbReference type="Pfam" id="PF21010">
    <property type="entry name" value="HA2_C"/>
    <property type="match status" value="1"/>
</dbReference>
<comment type="catalytic activity">
    <reaction evidence="7">
        <text>ATP + H2O = ADP + phosphate + H(+)</text>
        <dbReference type="Rhea" id="RHEA:13065"/>
        <dbReference type="ChEBI" id="CHEBI:15377"/>
        <dbReference type="ChEBI" id="CHEBI:15378"/>
        <dbReference type="ChEBI" id="CHEBI:30616"/>
        <dbReference type="ChEBI" id="CHEBI:43474"/>
        <dbReference type="ChEBI" id="CHEBI:456216"/>
        <dbReference type="EC" id="3.6.4.13"/>
    </reaction>
</comment>
<dbReference type="SMART" id="SM00490">
    <property type="entry name" value="HELICc"/>
    <property type="match status" value="1"/>
</dbReference>
<keyword evidence="4" id="KW-0378">Hydrolase</keyword>
<dbReference type="EMBL" id="FUXB01000014">
    <property type="protein sequence ID" value="SKA15720.1"/>
    <property type="molecule type" value="Genomic_DNA"/>
</dbReference>
<dbReference type="FunFam" id="1.20.120.1080:FF:000005">
    <property type="entry name" value="ATP-dependent helicase HrpA"/>
    <property type="match status" value="1"/>
</dbReference>
<evidence type="ECO:0000256" key="5">
    <source>
        <dbReference type="ARBA" id="ARBA00022806"/>
    </source>
</evidence>
<dbReference type="Pfam" id="PF11898">
    <property type="entry name" value="DUF3418"/>
    <property type="match status" value="1"/>
</dbReference>
<proteinExistence type="inferred from homology"/>
<gene>
    <name evidence="10" type="ORF">SAMN02745782_02644</name>
</gene>
<dbReference type="InterPro" id="IPR003593">
    <property type="entry name" value="AAA+_ATPase"/>
</dbReference>
<dbReference type="GO" id="GO:0003723">
    <property type="term" value="F:RNA binding"/>
    <property type="evidence" value="ECO:0007669"/>
    <property type="project" value="TreeGrafter"/>
</dbReference>
<evidence type="ECO:0000259" key="9">
    <source>
        <dbReference type="PROSITE" id="PS51194"/>
    </source>
</evidence>
<dbReference type="GO" id="GO:0005524">
    <property type="term" value="F:ATP binding"/>
    <property type="evidence" value="ECO:0007669"/>
    <property type="project" value="UniProtKB-KW"/>
</dbReference>
<sequence length="1330" mass="152456">MKRSLDDNSVIQFAQYYRQIRIGNALTQSQPHSEARSEANSAHSLQQALKQCLIKDRFRLNKRIVGASKIRKESARHAVFDEIALDIARSMLVVQQRMEQKMTIDYPELLPVSQKRDEIAKAIADHQVVIVAGETGSGKTTQLPKICAELGRGKYGLIGHTQPRRLAARSVATRIAQEMETELGGFVGYKVRFNDQISDKTQIKLMTDGILLAEIQHDRYLNQYDTIIIDEAHERSLNIDFILGYLKQLLPRRPDLKVIITSATIDPERFSKHFSNAPIIEVSGRTYPVDTRYRPLVGDDDSDRDQLESIFDAVDELCAEGLGDILIFMNGEREIRDTADALSKRHLRDTEIVPLYARLSAGEQNKIFQPHTGRRIVLATNVAETSLTVPGIKYVIDPGTARISRYSYRTKVQRLPIEPISQASANQRKGRCGRVEAGVCIRLYSEEDFLSRPEFTDPEILRTNLASVILQMTALGLGDIDAFPFVEAPDKRNIQDGVRLLEELGAINIDAIDPKKRLTEMGRKLARLPIDPRLARMVLEAPHLGCLKEVMVIASALSIQDPREWPSDKQQASDEKHRRFVDEESDFLTLVNLWNYLQQQQKALSSNPFRRQCKQDYLNYLRVREWQDVYFQIHQAMREMDYKLNDEPGSYQAVHSAILVGLLSHIGSKDAEKNDYQGSRNARFHIFPASGLFKKQPKWVMSAELVETSKLWARMVAKIQPEWIEPLAKHLIKRSYSEPHWSKKQAAVMAYEKVMLYGIPIVAKRLVNYGHIDATLSREIFIRSALVEGDWETKHAFFKQNRSLLLEVEELEHKSRRRDILVDDEELFQFYDQRVGTEVVSGRHFDAWWKKTRQTQPDLLSFEKEMLFKGDASHVTELDYPNFWYQNGIKLKLSYQFEPGEDSDGVTVHIPLPILNQIEAAGFDWQIPGLRHELVVSLIKSLPKTLRKNFVPAPNYTDAFLARVTPMELPLLDALEKELRRMTGVAIQREDWNWAQVPDHLKVTYRVVDHRHRKLNESKDLYALKEALKEKVQQTLSQVADDDIEQKNLHTWSFGALPQVYQQKRGGFDVKAYPALVDNKESIEIKLFETEHEQQRAMQAGQRRLILLNVPSPIKYLHANLPNKSKLGLYFNPYGKVLDLIDDCIACGVDKLIEEQGGLVWQPEAFEALKEHVRAELGDTVVAIAQQVETILTTAYNINKRLKGKIDFTMAFALSDIKAQMEGLIFKGFATECGYQRLPDILRYMKAIERRMEKLPIDPNKDRLHMLKIESVSHSYKALLNKIPKGGVVPDAVKDIRWMIEELRVSYFAQQLGTPYPISDKRIIQAIDAC</sequence>
<dbReference type="NCBIfam" id="TIGR01967">
    <property type="entry name" value="DEAH_box_HrpA"/>
    <property type="match status" value="1"/>
</dbReference>
<dbReference type="Gene3D" id="3.40.50.300">
    <property type="entry name" value="P-loop containing nucleotide triphosphate hydrolases"/>
    <property type="match status" value="2"/>
</dbReference>
<accession>A0A1T4RI94</accession>
<dbReference type="InterPro" id="IPR007502">
    <property type="entry name" value="Helicase-assoc_dom"/>
</dbReference>
<dbReference type="Pfam" id="PF00270">
    <property type="entry name" value="DEAD"/>
    <property type="match status" value="1"/>
</dbReference>
<dbReference type="GO" id="GO:0003724">
    <property type="term" value="F:RNA helicase activity"/>
    <property type="evidence" value="ECO:0007669"/>
    <property type="project" value="UniProtKB-EC"/>
</dbReference>
<evidence type="ECO:0000256" key="7">
    <source>
        <dbReference type="ARBA" id="ARBA00047984"/>
    </source>
</evidence>
<keyword evidence="5 10" id="KW-0347">Helicase</keyword>
<dbReference type="InterPro" id="IPR014001">
    <property type="entry name" value="Helicase_ATP-bd"/>
</dbReference>
<comment type="similarity">
    <text evidence="1">Belongs to the DEAD box helicase family. DEAH subfamily.</text>
</comment>
<dbReference type="InterPro" id="IPR027417">
    <property type="entry name" value="P-loop_NTPase"/>
</dbReference>
<dbReference type="CDD" id="cd17989">
    <property type="entry name" value="DEXHc_HrpA"/>
    <property type="match status" value="1"/>
</dbReference>
<dbReference type="FunFam" id="3.40.50.300:FF:000575">
    <property type="entry name" value="ATP-dependent helicase hrpA"/>
    <property type="match status" value="1"/>
</dbReference>
<evidence type="ECO:0000313" key="10">
    <source>
        <dbReference type="EMBL" id="SKA15720.1"/>
    </source>
</evidence>
<dbReference type="FunFam" id="3.40.50.300:FF:000439">
    <property type="entry name" value="ATP-dependent RNA helicase HrpA"/>
    <property type="match status" value="1"/>
</dbReference>
<evidence type="ECO:0000259" key="8">
    <source>
        <dbReference type="PROSITE" id="PS51192"/>
    </source>
</evidence>
<dbReference type="Pfam" id="PF07717">
    <property type="entry name" value="OB_NTP_bind"/>
    <property type="match status" value="1"/>
</dbReference>
<reference evidence="11" key="1">
    <citation type="submission" date="2017-02" db="EMBL/GenBank/DDBJ databases">
        <authorList>
            <person name="Varghese N."/>
            <person name="Submissions S."/>
        </authorList>
    </citation>
    <scope>NUCLEOTIDE SEQUENCE [LARGE SCALE GENOMIC DNA]</scope>
    <source>
        <strain evidence="11">DSM 19608</strain>
    </source>
</reference>
<dbReference type="EC" id="3.6.4.13" evidence="2"/>
<keyword evidence="6" id="KW-0067">ATP-binding</keyword>
<dbReference type="InterPro" id="IPR048333">
    <property type="entry name" value="HA2_WH"/>
</dbReference>
<evidence type="ECO:0000256" key="2">
    <source>
        <dbReference type="ARBA" id="ARBA00012552"/>
    </source>
</evidence>
<dbReference type="PROSITE" id="PS51194">
    <property type="entry name" value="HELICASE_CTER"/>
    <property type="match status" value="1"/>
</dbReference>
<dbReference type="Pfam" id="PF04408">
    <property type="entry name" value="WHD_HA2"/>
    <property type="match status" value="1"/>
</dbReference>
<protein>
    <recommendedName>
        <fullName evidence="2">RNA helicase</fullName>
        <ecNumber evidence="2">3.6.4.13</ecNumber>
    </recommendedName>
</protein>